<dbReference type="STRING" id="485913.Krac_0839"/>
<gene>
    <name evidence="1" type="ORF">Krac_0839</name>
</gene>
<organism evidence="1 2">
    <name type="scientific">Ktedonobacter racemifer DSM 44963</name>
    <dbReference type="NCBI Taxonomy" id="485913"/>
    <lineage>
        <taxon>Bacteria</taxon>
        <taxon>Bacillati</taxon>
        <taxon>Chloroflexota</taxon>
        <taxon>Ktedonobacteria</taxon>
        <taxon>Ktedonobacterales</taxon>
        <taxon>Ktedonobacteraceae</taxon>
        <taxon>Ktedonobacter</taxon>
    </lineage>
</organism>
<dbReference type="Proteomes" id="UP000004508">
    <property type="component" value="Unassembled WGS sequence"/>
</dbReference>
<accession>D6U5J7</accession>
<comment type="caution">
    <text evidence="1">The sequence shown here is derived from an EMBL/GenBank/DDBJ whole genome shotgun (WGS) entry which is preliminary data.</text>
</comment>
<dbReference type="AlphaFoldDB" id="D6U5J7"/>
<evidence type="ECO:0000313" key="2">
    <source>
        <dbReference type="Proteomes" id="UP000004508"/>
    </source>
</evidence>
<name>D6U5J7_KTERA</name>
<dbReference type="InParanoid" id="D6U5J7"/>
<dbReference type="EMBL" id="ADVG01000005">
    <property type="protein sequence ID" value="EFH80258.1"/>
    <property type="molecule type" value="Genomic_DNA"/>
</dbReference>
<keyword evidence="2" id="KW-1185">Reference proteome</keyword>
<sequence length="80" mass="9446">MSSTTIACTLPICNTIPSFKHQQLKQIKPDYFSLFHLLVPQCTYFYNYNPSSSIPLLNIDFFVLLFFRDNTRRMLIPRKP</sequence>
<proteinExistence type="predicted"/>
<protein>
    <submittedName>
        <fullName evidence="1">Uncharacterized protein</fullName>
    </submittedName>
</protein>
<reference evidence="1 2" key="1">
    <citation type="journal article" date="2011" name="Stand. Genomic Sci.">
        <title>Non-contiguous finished genome sequence and contextual data of the filamentous soil bacterium Ktedonobacter racemifer type strain (SOSP1-21).</title>
        <authorList>
            <person name="Chang Y.J."/>
            <person name="Land M."/>
            <person name="Hauser L."/>
            <person name="Chertkov O."/>
            <person name="Del Rio T.G."/>
            <person name="Nolan M."/>
            <person name="Copeland A."/>
            <person name="Tice H."/>
            <person name="Cheng J.F."/>
            <person name="Lucas S."/>
            <person name="Han C."/>
            <person name="Goodwin L."/>
            <person name="Pitluck S."/>
            <person name="Ivanova N."/>
            <person name="Ovchinikova G."/>
            <person name="Pati A."/>
            <person name="Chen A."/>
            <person name="Palaniappan K."/>
            <person name="Mavromatis K."/>
            <person name="Liolios K."/>
            <person name="Brettin T."/>
            <person name="Fiebig A."/>
            <person name="Rohde M."/>
            <person name="Abt B."/>
            <person name="Goker M."/>
            <person name="Detter J.C."/>
            <person name="Woyke T."/>
            <person name="Bristow J."/>
            <person name="Eisen J.A."/>
            <person name="Markowitz V."/>
            <person name="Hugenholtz P."/>
            <person name="Kyrpides N.C."/>
            <person name="Klenk H.P."/>
            <person name="Lapidus A."/>
        </authorList>
    </citation>
    <scope>NUCLEOTIDE SEQUENCE [LARGE SCALE GENOMIC DNA]</scope>
    <source>
        <strain evidence="2">DSM 44963</strain>
    </source>
</reference>
<evidence type="ECO:0000313" key="1">
    <source>
        <dbReference type="EMBL" id="EFH80258.1"/>
    </source>
</evidence>